<dbReference type="Proteomes" id="UP000230481">
    <property type="component" value="Unassembled WGS sequence"/>
</dbReference>
<dbReference type="InterPro" id="IPR036511">
    <property type="entry name" value="TGT-like_sf"/>
</dbReference>
<dbReference type="Gene3D" id="3.20.20.105">
    <property type="entry name" value="Queuine tRNA-ribosyltransferase-like"/>
    <property type="match status" value="1"/>
</dbReference>
<feature type="binding site" evidence="4">
    <location>
        <position position="176"/>
    </location>
    <ligand>
        <name>substrate</name>
    </ligand>
</feature>
<comment type="function">
    <text evidence="4">Catalyzes the base-exchange of a guanine (G) residue with the queuine precursor 7-aminomethyl-7-deazaguanine (PreQ1) at position 34 (anticodon wobble position) in tRNAs with GU(N) anticodons (tRNA-Asp, -Asn, -His and -Tyr). Catalysis occurs through a double-displacement mechanism. The nucleophile active site attacks the C1' of nucleotide 34 to detach the guanine base from the RNA, forming a covalent enzyme-RNA intermediate. The proton acceptor active site deprotonates the incoming PreQ1, allowing a nucleophilic attack on the C1' of the ribose to form the product. After dissociation, two additional enzymatic reactions on the tRNA convert PreQ1 to queuine (Q), resulting in the hypermodified nucleoside queuosine (7-(((4,5-cis-dihydroxy-2-cyclopenten-1-yl)amino)methyl)-7-deazaguanosine).</text>
</comment>
<proteinExistence type="inferred from homology"/>
<dbReference type="PANTHER" id="PTHR46499:SF1">
    <property type="entry name" value="QUEUINE TRNA-RIBOSYLTRANSFERASE"/>
    <property type="match status" value="1"/>
</dbReference>
<dbReference type="EMBL" id="PFAA01000040">
    <property type="protein sequence ID" value="PIT96623.1"/>
    <property type="molecule type" value="Genomic_DNA"/>
</dbReference>
<feature type="binding site" evidence="4">
    <location>
        <position position="346"/>
    </location>
    <ligand>
        <name>Zn(2+)</name>
        <dbReference type="ChEBI" id="CHEBI:29105"/>
    </ligand>
</feature>
<evidence type="ECO:0000256" key="1">
    <source>
        <dbReference type="ARBA" id="ARBA00022676"/>
    </source>
</evidence>
<keyword evidence="4" id="KW-0479">Metal-binding</keyword>
<keyword evidence="4" id="KW-0671">Queuosine biosynthesis</keyword>
<dbReference type="NCBIfam" id="TIGR00430">
    <property type="entry name" value="Q_tRNA_tgt"/>
    <property type="match status" value="1"/>
</dbReference>
<dbReference type="GO" id="GO:0008479">
    <property type="term" value="F:tRNA-guanosine(34) queuine transglycosylase activity"/>
    <property type="evidence" value="ECO:0007669"/>
    <property type="project" value="UniProtKB-UniRule"/>
</dbReference>
<sequence>MFKIEKKLKNKFGRVGEFITPNGIIKTPAFIVVGTKATVKSLSPEQVNNLGAQAVLGNTYHLYLQPGDDIIKKAGGLNKFMNWNGPTFTDSGGFQVFSLGEGFSSGENKFKSQKNILNRSLKISSKIQNVHTKLVKIKEDGVEFRSYIDGSKHYFTPEKSIEIQNNIGADIIFAFDECSSPSAEYDYQKEAMERTHRWAKRSLYYNNHHYLKNSGVQFPSSSNGNKQALFGIVQGGKFGDLRKKSAKVIGGMDFDGFGIGGSFSKEGLDETLRFVNGILPEEKIKHLLGIGEPIDLFIGIENGIDSFDCVSPTRIARTGMLYTKHGRINIIKAEYSRDFSKIEDDCECYTCKNYTKAYLSHLFRAQEMFASTLASIHNLYFIVNLVKNIRQSILDKNFYELKEKFLKKYYA</sequence>
<evidence type="ECO:0000313" key="6">
    <source>
        <dbReference type="EMBL" id="PIT96623.1"/>
    </source>
</evidence>
<keyword evidence="3 4" id="KW-0819">tRNA processing</keyword>
<evidence type="ECO:0000256" key="3">
    <source>
        <dbReference type="ARBA" id="ARBA00022694"/>
    </source>
</evidence>
<dbReference type="PANTHER" id="PTHR46499">
    <property type="entry name" value="QUEUINE TRNA-RIBOSYLTRANSFERASE"/>
    <property type="match status" value="1"/>
</dbReference>
<organism evidence="6 7">
    <name type="scientific">Candidatus Campbellbacteria bacterium CG10_big_fil_rev_8_21_14_0_10_35_52</name>
    <dbReference type="NCBI Taxonomy" id="1974527"/>
    <lineage>
        <taxon>Bacteria</taxon>
        <taxon>Candidatus Campbelliibacteriota</taxon>
    </lineage>
</organism>
<evidence type="ECO:0000313" key="7">
    <source>
        <dbReference type="Proteomes" id="UP000230481"/>
    </source>
</evidence>
<feature type="active site" description="Nucleophile" evidence="4">
    <location>
        <position position="308"/>
    </location>
</feature>
<dbReference type="NCBIfam" id="TIGR00449">
    <property type="entry name" value="tgt_general"/>
    <property type="match status" value="1"/>
</dbReference>
<feature type="active site" description="Proton acceptor" evidence="4">
    <location>
        <position position="90"/>
    </location>
</feature>
<evidence type="ECO:0000256" key="4">
    <source>
        <dbReference type="HAMAP-Rule" id="MF_00168"/>
    </source>
</evidence>
<protein>
    <recommendedName>
        <fullName evidence="4">Queuine tRNA-ribosyltransferase</fullName>
        <ecNumber evidence="4">2.4.2.29</ecNumber>
    </recommendedName>
    <alternativeName>
        <fullName evidence="4">Guanine insertion enzyme</fullName>
    </alternativeName>
    <alternativeName>
        <fullName evidence="4">tRNA-guanine transglycosylase</fullName>
    </alternativeName>
</protein>
<feature type="binding site" evidence="4">
    <location>
        <position position="377"/>
    </location>
    <ligand>
        <name>Zn(2+)</name>
        <dbReference type="ChEBI" id="CHEBI:29105"/>
    </ligand>
</feature>
<dbReference type="InterPro" id="IPR050076">
    <property type="entry name" value="ArchSynthase1/Queuine_TRR"/>
</dbReference>
<feature type="region of interest" description="RNA binding" evidence="4">
    <location>
        <begin position="289"/>
        <end position="295"/>
    </location>
</feature>
<dbReference type="GO" id="GO:0005829">
    <property type="term" value="C:cytosol"/>
    <property type="evidence" value="ECO:0007669"/>
    <property type="project" value="TreeGrafter"/>
</dbReference>
<keyword evidence="1 4" id="KW-0328">Glycosyltransferase</keyword>
<dbReference type="AlphaFoldDB" id="A0A2M6WUY6"/>
<keyword evidence="2 4" id="KW-0808">Transferase</keyword>
<feature type="binding site" evidence="4">
    <location>
        <position position="348"/>
    </location>
    <ligand>
        <name>Zn(2+)</name>
        <dbReference type="ChEBI" id="CHEBI:29105"/>
    </ligand>
</feature>
<comment type="pathway">
    <text evidence="4">tRNA modification; tRNA-queuosine biosynthesis.</text>
</comment>
<feature type="binding site" evidence="4">
    <location>
        <begin position="90"/>
        <end position="94"/>
    </location>
    <ligand>
        <name>substrate</name>
    </ligand>
</feature>
<comment type="cofactor">
    <cofactor evidence="4">
        <name>Zn(2+)</name>
        <dbReference type="ChEBI" id="CHEBI:29105"/>
    </cofactor>
    <text evidence="4">Binds 1 zinc ion per subunit.</text>
</comment>
<feature type="binding site" evidence="4">
    <location>
        <position position="351"/>
    </location>
    <ligand>
        <name>Zn(2+)</name>
        <dbReference type="ChEBI" id="CHEBI:29105"/>
    </ligand>
</feature>
<feature type="region of interest" description="RNA binding; important for wobble base 34 recognition" evidence="4">
    <location>
        <begin position="313"/>
        <end position="317"/>
    </location>
</feature>
<dbReference type="GO" id="GO:0046872">
    <property type="term" value="F:metal ion binding"/>
    <property type="evidence" value="ECO:0007669"/>
    <property type="project" value="UniProtKB-KW"/>
</dbReference>
<dbReference type="InterPro" id="IPR002616">
    <property type="entry name" value="tRNA_ribo_trans-like"/>
</dbReference>
<dbReference type="HAMAP" id="MF_00168">
    <property type="entry name" value="Q_tRNA_Tgt"/>
    <property type="match status" value="1"/>
</dbReference>
<comment type="catalytic activity">
    <reaction evidence="4">
        <text>7-aminomethyl-7-carbaguanine + guanosine(34) in tRNA = 7-aminomethyl-7-carbaguanosine(34) in tRNA + guanine</text>
        <dbReference type="Rhea" id="RHEA:24104"/>
        <dbReference type="Rhea" id="RHEA-COMP:10341"/>
        <dbReference type="Rhea" id="RHEA-COMP:10342"/>
        <dbReference type="ChEBI" id="CHEBI:16235"/>
        <dbReference type="ChEBI" id="CHEBI:58703"/>
        <dbReference type="ChEBI" id="CHEBI:74269"/>
        <dbReference type="ChEBI" id="CHEBI:82833"/>
        <dbReference type="EC" id="2.4.2.29"/>
    </reaction>
</comment>
<feature type="binding site" evidence="4">
    <location>
        <position position="261"/>
    </location>
    <ligand>
        <name>substrate</name>
    </ligand>
</feature>
<reference evidence="7" key="1">
    <citation type="submission" date="2017-09" db="EMBL/GenBank/DDBJ databases">
        <title>Depth-based differentiation of microbial function through sediment-hosted aquifers and enrichment of novel symbionts in the deep terrestrial subsurface.</title>
        <authorList>
            <person name="Probst A.J."/>
            <person name="Ladd B."/>
            <person name="Jarett J.K."/>
            <person name="Geller-Mcgrath D.E."/>
            <person name="Sieber C.M.K."/>
            <person name="Emerson J.B."/>
            <person name="Anantharaman K."/>
            <person name="Thomas B.C."/>
            <person name="Malmstrom R."/>
            <person name="Stieglmeier M."/>
            <person name="Klingl A."/>
            <person name="Woyke T."/>
            <person name="Ryan C.M."/>
            <person name="Banfield J.F."/>
        </authorList>
    </citation>
    <scope>NUCLEOTIDE SEQUENCE [LARGE SCALE GENOMIC DNA]</scope>
</reference>
<gene>
    <name evidence="4 6" type="primary">tgt</name>
    <name evidence="6" type="ORF">COT82_02175</name>
</gene>
<dbReference type="Pfam" id="PF01702">
    <property type="entry name" value="TGT"/>
    <property type="match status" value="2"/>
</dbReference>
<feature type="domain" description="tRNA-guanine(15) transglycosylase-like" evidence="5">
    <location>
        <begin position="13"/>
        <end position="112"/>
    </location>
</feature>
<dbReference type="SUPFAM" id="SSF51713">
    <property type="entry name" value="tRNA-guanine transglycosylase"/>
    <property type="match status" value="1"/>
</dbReference>
<evidence type="ECO:0000259" key="5">
    <source>
        <dbReference type="Pfam" id="PF01702"/>
    </source>
</evidence>
<dbReference type="UniPathway" id="UPA00392"/>
<keyword evidence="4" id="KW-0862">Zinc</keyword>
<comment type="subunit">
    <text evidence="4">Homodimer. Within each dimer, one monomer is responsible for RNA recognition and catalysis, while the other monomer binds to the replacement base PreQ1.</text>
</comment>
<feature type="binding site" evidence="4">
    <location>
        <position position="234"/>
    </location>
    <ligand>
        <name>substrate</name>
    </ligand>
</feature>
<dbReference type="EC" id="2.4.2.29" evidence="4"/>
<dbReference type="GO" id="GO:0008616">
    <property type="term" value="P:tRNA queuosine(34) biosynthetic process"/>
    <property type="evidence" value="ECO:0007669"/>
    <property type="project" value="UniProtKB-UniRule"/>
</dbReference>
<comment type="similarity">
    <text evidence="4">Belongs to the queuine tRNA-ribosyltransferase family.</text>
</comment>
<name>A0A2M6WUY6_9BACT</name>
<evidence type="ECO:0000256" key="2">
    <source>
        <dbReference type="ARBA" id="ARBA00022679"/>
    </source>
</evidence>
<feature type="domain" description="tRNA-guanine(15) transglycosylase-like" evidence="5">
    <location>
        <begin position="120"/>
        <end position="410"/>
    </location>
</feature>
<dbReference type="InterPro" id="IPR004803">
    <property type="entry name" value="TGT"/>
</dbReference>
<comment type="caution">
    <text evidence="6">The sequence shown here is derived from an EMBL/GenBank/DDBJ whole genome shotgun (WGS) entry which is preliminary data.</text>
</comment>
<accession>A0A2M6WUY6</accession>